<keyword evidence="1" id="KW-0472">Membrane</keyword>
<name>A0ABX9ZFT9_9BACL</name>
<dbReference type="EMBL" id="RWGW01000005">
    <property type="protein sequence ID" value="RSK35661.1"/>
    <property type="molecule type" value="Genomic_DNA"/>
</dbReference>
<dbReference type="InterPro" id="IPR009936">
    <property type="entry name" value="DUF1468"/>
</dbReference>
<accession>A0ABX9ZFT9</accession>
<feature type="transmembrane region" description="Helical" evidence="1">
    <location>
        <begin position="134"/>
        <end position="156"/>
    </location>
</feature>
<evidence type="ECO:0000313" key="4">
    <source>
        <dbReference type="Proteomes" id="UP000272481"/>
    </source>
</evidence>
<dbReference type="Proteomes" id="UP000272481">
    <property type="component" value="Unassembled WGS sequence"/>
</dbReference>
<dbReference type="Pfam" id="PF07331">
    <property type="entry name" value="TctB"/>
    <property type="match status" value="1"/>
</dbReference>
<comment type="caution">
    <text evidence="3">The sequence shown here is derived from an EMBL/GenBank/DDBJ whole genome shotgun (WGS) entry which is preliminary data.</text>
</comment>
<evidence type="ECO:0000313" key="3">
    <source>
        <dbReference type="EMBL" id="RSK35661.1"/>
    </source>
</evidence>
<keyword evidence="4" id="KW-1185">Reference proteome</keyword>
<keyword evidence="1" id="KW-1133">Transmembrane helix</keyword>
<keyword evidence="1" id="KW-0812">Transmembrane</keyword>
<proteinExistence type="predicted"/>
<feature type="transmembrane region" description="Helical" evidence="1">
    <location>
        <begin position="14"/>
        <end position="34"/>
    </location>
</feature>
<sequence>MQRSDYVKTAKRDAINALVVILFCGVAYSGVLQIPVRGAAKTEADFFPKIIIGLLLFLALCLLINAIYTMVKHRADVREKTNWKALIKDNRKVMNTFLIFGAYILLLQEVGYFISSFVFLLTLYLFLMPGKKRYITAVVGSVLVTVVLFLIFQYGLSVYLPKGRLF</sequence>
<gene>
    <name evidence="3" type="ORF">EJA12_03540</name>
</gene>
<organism evidence="3 4">
    <name type="scientific">Bhargavaea beijingensis</name>
    <dbReference type="NCBI Taxonomy" id="426756"/>
    <lineage>
        <taxon>Bacteria</taxon>
        <taxon>Bacillati</taxon>
        <taxon>Bacillota</taxon>
        <taxon>Bacilli</taxon>
        <taxon>Bacillales</taxon>
        <taxon>Caryophanaceae</taxon>
        <taxon>Bhargavaea</taxon>
    </lineage>
</organism>
<feature type="transmembrane region" description="Helical" evidence="1">
    <location>
        <begin position="46"/>
        <end position="68"/>
    </location>
</feature>
<reference evidence="3 4" key="1">
    <citation type="submission" date="2018-12" db="EMBL/GenBank/DDBJ databases">
        <title>Comparitive functional genomics of dry heat resistant strains isolated from the viking spacecraft.</title>
        <authorList>
            <person name="Seuylemezian A."/>
            <person name="Vaishampayan P."/>
        </authorList>
    </citation>
    <scope>NUCLEOTIDE SEQUENCE [LARGE SCALE GENOMIC DNA]</scope>
    <source>
        <strain evidence="3 4">M6-11</strain>
    </source>
</reference>
<feature type="domain" description="DUF1468" evidence="2">
    <location>
        <begin position="15"/>
        <end position="161"/>
    </location>
</feature>
<evidence type="ECO:0000256" key="1">
    <source>
        <dbReference type="SAM" id="Phobius"/>
    </source>
</evidence>
<evidence type="ECO:0000259" key="2">
    <source>
        <dbReference type="Pfam" id="PF07331"/>
    </source>
</evidence>
<protein>
    <submittedName>
        <fullName evidence="3">Tripartite tricarboxylate transporter TctB family protein</fullName>
    </submittedName>
</protein>